<dbReference type="EC" id="2.1.-.-" evidence="2"/>
<keyword evidence="2" id="KW-0489">Methyltransferase</keyword>
<protein>
    <submittedName>
        <fullName evidence="2">Class I SAM-dependent methyltransferase</fullName>
        <ecNumber evidence="2">2.1.-.-</ecNumber>
    </submittedName>
</protein>
<dbReference type="GO" id="GO:0032259">
    <property type="term" value="P:methylation"/>
    <property type="evidence" value="ECO:0007669"/>
    <property type="project" value="UniProtKB-KW"/>
</dbReference>
<dbReference type="EMBL" id="JBBDGM010000003">
    <property type="protein sequence ID" value="MEJ1087559.1"/>
    <property type="molecule type" value="Genomic_DNA"/>
</dbReference>
<feature type="domain" description="Methyltransferase type 11" evidence="1">
    <location>
        <begin position="52"/>
        <end position="143"/>
    </location>
</feature>
<evidence type="ECO:0000313" key="3">
    <source>
        <dbReference type="Proteomes" id="UP001371224"/>
    </source>
</evidence>
<organism evidence="2 3">
    <name type="scientific">Microbacterium bandirmense</name>
    <dbReference type="NCBI Taxonomy" id="3122050"/>
    <lineage>
        <taxon>Bacteria</taxon>
        <taxon>Bacillati</taxon>
        <taxon>Actinomycetota</taxon>
        <taxon>Actinomycetes</taxon>
        <taxon>Micrococcales</taxon>
        <taxon>Microbacteriaceae</taxon>
        <taxon>Microbacterium</taxon>
    </lineage>
</organism>
<dbReference type="GO" id="GO:0008168">
    <property type="term" value="F:methyltransferase activity"/>
    <property type="evidence" value="ECO:0007669"/>
    <property type="project" value="UniProtKB-KW"/>
</dbReference>
<dbReference type="Proteomes" id="UP001371224">
    <property type="component" value="Unassembled WGS sequence"/>
</dbReference>
<keyword evidence="2" id="KW-0808">Transferase</keyword>
<dbReference type="CDD" id="cd02440">
    <property type="entry name" value="AdoMet_MTases"/>
    <property type="match status" value="1"/>
</dbReference>
<sequence>MNQQDIDTRIQSYYGEIFDENVRLTTRSAQGPLEFARTQEIIRARVASGSVLDIGGGAGVHARALADAGFSVELIDPVPRHVEQARGVGLSAHVADARDLPFADASFDSAIMLGPLYHLATPDARLLALREAKRVVRPRGYVFAAALSRYIAFGKATLGRPVPDPYPGEWLRLAATGAPSDGMRFPAGHFHTAEELEAEVGAAGLDVLEVVGVEGPAGALLESLQNAGEQVADAALTIAKTASSLPGIRDMSAHLLAIARVPD</sequence>
<proteinExistence type="predicted"/>
<dbReference type="Pfam" id="PF08241">
    <property type="entry name" value="Methyltransf_11"/>
    <property type="match status" value="1"/>
</dbReference>
<evidence type="ECO:0000259" key="1">
    <source>
        <dbReference type="Pfam" id="PF08241"/>
    </source>
</evidence>
<reference evidence="2 3" key="1">
    <citation type="submission" date="2024-02" db="EMBL/GenBank/DDBJ databases">
        <authorList>
            <person name="Saticioglu I.B."/>
        </authorList>
    </citation>
    <scope>NUCLEOTIDE SEQUENCE [LARGE SCALE GENOMIC DNA]</scope>
    <source>
        <strain evidence="2 3">Mu-80</strain>
    </source>
</reference>
<dbReference type="InterPro" id="IPR029063">
    <property type="entry name" value="SAM-dependent_MTases_sf"/>
</dbReference>
<comment type="caution">
    <text evidence="2">The sequence shown here is derived from an EMBL/GenBank/DDBJ whole genome shotgun (WGS) entry which is preliminary data.</text>
</comment>
<dbReference type="RefSeq" id="WP_337331233.1">
    <property type="nucleotide sequence ID" value="NZ_JBBDGM010000003.1"/>
</dbReference>
<evidence type="ECO:0000313" key="2">
    <source>
        <dbReference type="EMBL" id="MEJ1087559.1"/>
    </source>
</evidence>
<dbReference type="InterPro" id="IPR013216">
    <property type="entry name" value="Methyltransf_11"/>
</dbReference>
<dbReference type="Gene3D" id="3.40.50.150">
    <property type="entry name" value="Vaccinia Virus protein VP39"/>
    <property type="match status" value="1"/>
</dbReference>
<accession>A0ABU8L9U2</accession>
<name>A0ABU8L9U2_9MICO</name>
<dbReference type="SUPFAM" id="SSF53335">
    <property type="entry name" value="S-adenosyl-L-methionine-dependent methyltransferases"/>
    <property type="match status" value="1"/>
</dbReference>
<keyword evidence="3" id="KW-1185">Reference proteome</keyword>
<gene>
    <name evidence="2" type="ORF">WDU99_04430</name>
</gene>